<organism evidence="10 11">
    <name type="scientific">Candidatus Nitronereus thalassa</name>
    <dbReference type="NCBI Taxonomy" id="3020898"/>
    <lineage>
        <taxon>Bacteria</taxon>
        <taxon>Pseudomonadati</taxon>
        <taxon>Nitrospirota</taxon>
        <taxon>Nitrospiria</taxon>
        <taxon>Nitrospirales</taxon>
        <taxon>Nitrospiraceae</taxon>
        <taxon>Candidatus Nitronereus</taxon>
    </lineage>
</organism>
<keyword evidence="5" id="KW-0479">Metal-binding</keyword>
<keyword evidence="4" id="KW-0949">S-adenosyl-L-methionine</keyword>
<keyword evidence="3" id="KW-0808">Transferase</keyword>
<evidence type="ECO:0000313" key="10">
    <source>
        <dbReference type="EMBL" id="MDT7041803.1"/>
    </source>
</evidence>
<dbReference type="PROSITE" id="PS51332">
    <property type="entry name" value="B12_BINDING"/>
    <property type="match status" value="1"/>
</dbReference>
<dbReference type="SUPFAM" id="SSF52242">
    <property type="entry name" value="Cobalamin (vitamin B12)-binding domain"/>
    <property type="match status" value="1"/>
</dbReference>
<keyword evidence="11" id="KW-1185">Reference proteome</keyword>
<evidence type="ECO:0000313" key="11">
    <source>
        <dbReference type="Proteomes" id="UP001250932"/>
    </source>
</evidence>
<accession>A0ABU3K604</accession>
<feature type="domain" description="B12-binding" evidence="8">
    <location>
        <begin position="8"/>
        <end position="158"/>
    </location>
</feature>
<comment type="caution">
    <text evidence="10">The sequence shown here is derived from an EMBL/GenBank/DDBJ whole genome shotgun (WGS) entry which is preliminary data.</text>
</comment>
<dbReference type="Pfam" id="PF02310">
    <property type="entry name" value="B12-binding"/>
    <property type="match status" value="1"/>
</dbReference>
<dbReference type="InterPro" id="IPR006158">
    <property type="entry name" value="Cobalamin-bd"/>
</dbReference>
<evidence type="ECO:0000256" key="7">
    <source>
        <dbReference type="ARBA" id="ARBA00023014"/>
    </source>
</evidence>
<keyword evidence="2" id="KW-0489">Methyltransferase</keyword>
<dbReference type="SFLD" id="SFLDG01082">
    <property type="entry name" value="B12-binding_domain_containing"/>
    <property type="match status" value="1"/>
</dbReference>
<dbReference type="PROSITE" id="PS51918">
    <property type="entry name" value="RADICAL_SAM"/>
    <property type="match status" value="1"/>
</dbReference>
<evidence type="ECO:0000256" key="2">
    <source>
        <dbReference type="ARBA" id="ARBA00022603"/>
    </source>
</evidence>
<evidence type="ECO:0000259" key="9">
    <source>
        <dbReference type="PROSITE" id="PS51918"/>
    </source>
</evidence>
<dbReference type="PANTHER" id="PTHR43409:SF7">
    <property type="entry name" value="BLL1977 PROTEIN"/>
    <property type="match status" value="1"/>
</dbReference>
<evidence type="ECO:0000256" key="5">
    <source>
        <dbReference type="ARBA" id="ARBA00022723"/>
    </source>
</evidence>
<dbReference type="SFLD" id="SFLDG01123">
    <property type="entry name" value="methyltransferase_(Class_B)"/>
    <property type="match status" value="1"/>
</dbReference>
<evidence type="ECO:0000256" key="1">
    <source>
        <dbReference type="ARBA" id="ARBA00001966"/>
    </source>
</evidence>
<reference evidence="10 11" key="1">
    <citation type="journal article" date="2023" name="ISME J.">
        <title>Cultivation and genomic characterization of novel and ubiquitous marine nitrite-oxidizing bacteria from the Nitrospirales.</title>
        <authorList>
            <person name="Mueller A.J."/>
            <person name="Daebeler A."/>
            <person name="Herbold C.W."/>
            <person name="Kirkegaard R.H."/>
            <person name="Daims H."/>
        </authorList>
    </citation>
    <scope>NUCLEOTIDE SEQUENCE [LARGE SCALE GENOMIC DNA]</scope>
    <source>
        <strain evidence="10 11">EB</strain>
    </source>
</reference>
<dbReference type="EMBL" id="JAQOUE010000001">
    <property type="protein sequence ID" value="MDT7041803.1"/>
    <property type="molecule type" value="Genomic_DNA"/>
</dbReference>
<dbReference type="SUPFAM" id="SSF102114">
    <property type="entry name" value="Radical SAM enzymes"/>
    <property type="match status" value="1"/>
</dbReference>
<dbReference type="RefSeq" id="WP_313832151.1">
    <property type="nucleotide sequence ID" value="NZ_JAQOUE010000001.1"/>
</dbReference>
<evidence type="ECO:0000256" key="6">
    <source>
        <dbReference type="ARBA" id="ARBA00023004"/>
    </source>
</evidence>
<dbReference type="CDD" id="cd01335">
    <property type="entry name" value="Radical_SAM"/>
    <property type="match status" value="1"/>
</dbReference>
<name>A0ABU3K604_9BACT</name>
<keyword evidence="7" id="KW-0411">Iron-sulfur</keyword>
<comment type="cofactor">
    <cofactor evidence="1">
        <name>[4Fe-4S] cluster</name>
        <dbReference type="ChEBI" id="CHEBI:49883"/>
    </cofactor>
</comment>
<proteinExistence type="predicted"/>
<dbReference type="InterPro" id="IPR006638">
    <property type="entry name" value="Elp3/MiaA/NifB-like_rSAM"/>
</dbReference>
<dbReference type="InterPro" id="IPR007197">
    <property type="entry name" value="rSAM"/>
</dbReference>
<protein>
    <submittedName>
        <fullName evidence="10">Radical SAM protein</fullName>
    </submittedName>
</protein>
<evidence type="ECO:0000256" key="4">
    <source>
        <dbReference type="ARBA" id="ARBA00022691"/>
    </source>
</evidence>
<dbReference type="SFLD" id="SFLDS00029">
    <property type="entry name" value="Radical_SAM"/>
    <property type="match status" value="1"/>
</dbReference>
<dbReference type="InterPro" id="IPR051198">
    <property type="entry name" value="BchE-like"/>
</dbReference>
<dbReference type="InterPro" id="IPR058240">
    <property type="entry name" value="rSAM_sf"/>
</dbReference>
<evidence type="ECO:0000259" key="8">
    <source>
        <dbReference type="PROSITE" id="PS51332"/>
    </source>
</evidence>
<dbReference type="Pfam" id="PF04055">
    <property type="entry name" value="Radical_SAM"/>
    <property type="match status" value="1"/>
</dbReference>
<dbReference type="InterPro" id="IPR036724">
    <property type="entry name" value="Cobalamin-bd_sf"/>
</dbReference>
<evidence type="ECO:0000256" key="3">
    <source>
        <dbReference type="ARBA" id="ARBA00022679"/>
    </source>
</evidence>
<feature type="domain" description="Radical SAM core" evidence="9">
    <location>
        <begin position="192"/>
        <end position="431"/>
    </location>
</feature>
<dbReference type="InterPro" id="IPR023404">
    <property type="entry name" value="rSAM_horseshoe"/>
</dbReference>
<dbReference type="Gene3D" id="3.80.30.20">
    <property type="entry name" value="tm_1862 like domain"/>
    <property type="match status" value="1"/>
</dbReference>
<dbReference type="PANTHER" id="PTHR43409">
    <property type="entry name" value="ANAEROBIC MAGNESIUM-PROTOPORPHYRIN IX MONOMETHYL ESTER CYCLASE-RELATED"/>
    <property type="match status" value="1"/>
</dbReference>
<gene>
    <name evidence="10" type="ORF">PPG34_05530</name>
</gene>
<dbReference type="Proteomes" id="UP001250932">
    <property type="component" value="Unassembled WGS sequence"/>
</dbReference>
<dbReference type="Gene3D" id="3.40.50.280">
    <property type="entry name" value="Cobalamin-binding domain"/>
    <property type="match status" value="1"/>
</dbReference>
<dbReference type="InterPro" id="IPR034466">
    <property type="entry name" value="Methyltransferase_Class_B"/>
</dbReference>
<sequence>MPHSICLIIPPSIFLLDERVFMSLGILRIAAVLENAGHTVEVLDLSGVENYEEVVRDYASATSIRTFGLTATTPQVPAAGKVCAELRAHLPQARVILGGPHTTLVHAAAKKEAKRGIRGRAIQALEQLQQHYDILVAGDGEIAIFEAMGEDPPKIIDGDNPQSAIFLTNTMLNDLPLPARHLVDVDSYHYSIDNVPALSMIAQLGCPFGCGFCGGRSSPSLRRVRTRTSENVVKEIIHLHEQYGTRGFMLYDDELNVNPKMVELMSLISQVQQERQVEFRLRGFIKAELFTDEQAEAMYHAGFRWLLIGFESGSERILTNIQKRASLADNTRCMNIAKRHGLKVKALMSVGHPGETEGTIKETQDWLKFVKPDDFDSTVITTYPGTPYFDEAQETSPGVWTYTYEKTGDRLHSVEVNYNETAEYYKGIPGEYTSFVYTDELTANDLVRLRDGLEADVRSCLQIPYPEASAGVRYEHSMGQGSLPEHLLRSSSQATSGYL</sequence>
<dbReference type="SMART" id="SM00729">
    <property type="entry name" value="Elp3"/>
    <property type="match status" value="1"/>
</dbReference>
<keyword evidence="6" id="KW-0408">Iron</keyword>